<evidence type="ECO:0000313" key="9">
    <source>
        <dbReference type="Proteomes" id="UP000235392"/>
    </source>
</evidence>
<evidence type="ECO:0000313" key="5">
    <source>
        <dbReference type="EMBL" id="PLW26769.1"/>
    </source>
</evidence>
<evidence type="ECO:0000313" key="8">
    <source>
        <dbReference type="Proteomes" id="UP000235388"/>
    </source>
</evidence>
<dbReference type="Proteomes" id="UP000235392">
    <property type="component" value="Unassembled WGS sequence"/>
</dbReference>
<feature type="region of interest" description="Disordered" evidence="1">
    <location>
        <begin position="37"/>
        <end position="78"/>
    </location>
</feature>
<evidence type="ECO:0000313" key="7">
    <source>
        <dbReference type="EMBL" id="PLW29885.1"/>
    </source>
</evidence>
<proteinExistence type="predicted"/>
<dbReference type="EMBL" id="PGCI01000359">
    <property type="protein sequence ID" value="PLW28624.1"/>
    <property type="molecule type" value="Genomic_DNA"/>
</dbReference>
<dbReference type="EMBL" id="PGCJ01000642">
    <property type="protein sequence ID" value="PLW25168.1"/>
    <property type="molecule type" value="Genomic_DNA"/>
</dbReference>
<evidence type="ECO:0000313" key="3">
    <source>
        <dbReference type="EMBL" id="PLW25168.1"/>
    </source>
</evidence>
<dbReference type="EMBL" id="PGCI01000316">
    <property type="protein sequence ID" value="PLW29885.1"/>
    <property type="molecule type" value="Genomic_DNA"/>
</dbReference>
<sequence>MVSPWIVLVGALACFSPAVRALSLHVATHLPPESVSGRFSRMRGYRPDPTYNSEDNRSRKTWSGGPSTEAPNGENFLE</sequence>
<dbReference type="Proteomes" id="UP000235388">
    <property type="component" value="Unassembled WGS sequence"/>
</dbReference>
<evidence type="ECO:0000313" key="4">
    <source>
        <dbReference type="EMBL" id="PLW26708.1"/>
    </source>
</evidence>
<evidence type="ECO:0000256" key="2">
    <source>
        <dbReference type="SAM" id="SignalP"/>
    </source>
</evidence>
<evidence type="ECO:0000313" key="6">
    <source>
        <dbReference type="EMBL" id="PLW28624.1"/>
    </source>
</evidence>
<evidence type="ECO:0000256" key="1">
    <source>
        <dbReference type="SAM" id="MobiDB-lite"/>
    </source>
</evidence>
<comment type="caution">
    <text evidence="5">The sequence shown here is derived from an EMBL/GenBank/DDBJ whole genome shotgun (WGS) entry which is preliminary data.</text>
</comment>
<organism evidence="5 9">
    <name type="scientific">Puccinia coronata f. sp. avenae</name>
    <dbReference type="NCBI Taxonomy" id="200324"/>
    <lineage>
        <taxon>Eukaryota</taxon>
        <taxon>Fungi</taxon>
        <taxon>Dikarya</taxon>
        <taxon>Basidiomycota</taxon>
        <taxon>Pucciniomycotina</taxon>
        <taxon>Pucciniomycetes</taxon>
        <taxon>Pucciniales</taxon>
        <taxon>Pucciniaceae</taxon>
        <taxon>Puccinia</taxon>
    </lineage>
</organism>
<dbReference type="EMBL" id="PGCI01000444">
    <property type="protein sequence ID" value="PLW26769.1"/>
    <property type="molecule type" value="Genomic_DNA"/>
</dbReference>
<evidence type="ECO:0008006" key="10">
    <source>
        <dbReference type="Google" id="ProtNLM"/>
    </source>
</evidence>
<reference evidence="8 9" key="1">
    <citation type="submission" date="2017-11" db="EMBL/GenBank/DDBJ databases">
        <title>De novo assembly and phasing of dikaryotic genomes from two isolates of Puccinia coronata f. sp. avenae, the causal agent of oat crown rust.</title>
        <authorList>
            <person name="Miller M.E."/>
            <person name="Zhang Y."/>
            <person name="Omidvar V."/>
            <person name="Sperschneider J."/>
            <person name="Schwessinger B."/>
            <person name="Raley C."/>
            <person name="Palmer J.M."/>
            <person name="Garnica D."/>
            <person name="Upadhyaya N."/>
            <person name="Rathjen J."/>
            <person name="Taylor J.M."/>
            <person name="Park R.F."/>
            <person name="Dodds P.N."/>
            <person name="Hirsch C.D."/>
            <person name="Kianian S.F."/>
            <person name="Figueroa M."/>
        </authorList>
    </citation>
    <scope>NUCLEOTIDE SEQUENCE [LARGE SCALE GENOMIC DNA]</scope>
    <source>
        <strain evidence="3">12NC29</strain>
        <strain evidence="5">12SD80</strain>
    </source>
</reference>
<feature type="chain" id="PRO_5015083745" description="Secreted protein" evidence="2">
    <location>
        <begin position="22"/>
        <end position="78"/>
    </location>
</feature>
<feature type="signal peptide" evidence="2">
    <location>
        <begin position="1"/>
        <end position="21"/>
    </location>
</feature>
<protein>
    <recommendedName>
        <fullName evidence="10">Secreted protein</fullName>
    </recommendedName>
</protein>
<name>A0A2N5TMN7_9BASI</name>
<gene>
    <name evidence="3" type="ORF">PCANC_25079</name>
    <name evidence="7" type="ORF">PCASD_16601</name>
    <name evidence="4" type="ORF">PCASD_20760</name>
    <name evidence="6" type="ORF">PCASD_21185</name>
    <name evidence="5" type="ORF">PCASD_24342</name>
</gene>
<dbReference type="EMBL" id="PGCI01000447">
    <property type="protein sequence ID" value="PLW26708.1"/>
    <property type="molecule type" value="Genomic_DNA"/>
</dbReference>
<keyword evidence="8" id="KW-1185">Reference proteome</keyword>
<dbReference type="AlphaFoldDB" id="A0A2N5TMN7"/>
<accession>A0A2N5TMN7</accession>
<keyword evidence="2" id="KW-0732">Signal</keyword>